<feature type="region of interest" description="Disordered" evidence="1">
    <location>
        <begin position="57"/>
        <end position="81"/>
    </location>
</feature>
<name>A0ABN1QE54_9ACTN</name>
<organism evidence="2 3">
    <name type="scientific">Actinocorallia libanotica</name>
    <dbReference type="NCBI Taxonomy" id="46162"/>
    <lineage>
        <taxon>Bacteria</taxon>
        <taxon>Bacillati</taxon>
        <taxon>Actinomycetota</taxon>
        <taxon>Actinomycetes</taxon>
        <taxon>Streptosporangiales</taxon>
        <taxon>Thermomonosporaceae</taxon>
        <taxon>Actinocorallia</taxon>
    </lineage>
</organism>
<reference evidence="2 3" key="1">
    <citation type="journal article" date="2019" name="Int. J. Syst. Evol. Microbiol.">
        <title>The Global Catalogue of Microorganisms (GCM) 10K type strain sequencing project: providing services to taxonomists for standard genome sequencing and annotation.</title>
        <authorList>
            <consortium name="The Broad Institute Genomics Platform"/>
            <consortium name="The Broad Institute Genome Sequencing Center for Infectious Disease"/>
            <person name="Wu L."/>
            <person name="Ma J."/>
        </authorList>
    </citation>
    <scope>NUCLEOTIDE SEQUENCE [LARGE SCALE GENOMIC DNA]</scope>
    <source>
        <strain evidence="2 3">JCM 10696</strain>
    </source>
</reference>
<gene>
    <name evidence="2" type="ORF">GCM10009550_11110</name>
</gene>
<dbReference type="EMBL" id="BAAAHH010000003">
    <property type="protein sequence ID" value="GAA0941145.1"/>
    <property type="molecule type" value="Genomic_DNA"/>
</dbReference>
<protein>
    <recommendedName>
        <fullName evidence="4">DUF4245 domain-containing protein</fullName>
    </recommendedName>
</protein>
<accession>A0ABN1QE54</accession>
<evidence type="ECO:0000313" key="3">
    <source>
        <dbReference type="Proteomes" id="UP001500665"/>
    </source>
</evidence>
<comment type="caution">
    <text evidence="2">The sequence shown here is derived from an EMBL/GenBank/DDBJ whole genome shotgun (WGS) entry which is preliminary data.</text>
</comment>
<dbReference type="Proteomes" id="UP001500665">
    <property type="component" value="Unassembled WGS sequence"/>
</dbReference>
<sequence>MIRDCVDHEVLDVTLPAGFAERIAARAHGRRPWRSPRIQWSIGLAALATAAAITAGAGLPRPPADPPVAAEPAAEPRELDGRVRIEEFPQAADEGWVQSDPREDRQVWTTVRRLEGHRHPVRVYVFSGDVTLGGIASEYRDTAKAAGWRSVPSASRGEAVTWTEVGRRHVVLQSEPGLVVYVVTADVDLAWSVRIAEGVSVR</sequence>
<evidence type="ECO:0000256" key="1">
    <source>
        <dbReference type="SAM" id="MobiDB-lite"/>
    </source>
</evidence>
<evidence type="ECO:0008006" key="4">
    <source>
        <dbReference type="Google" id="ProtNLM"/>
    </source>
</evidence>
<keyword evidence="3" id="KW-1185">Reference proteome</keyword>
<evidence type="ECO:0000313" key="2">
    <source>
        <dbReference type="EMBL" id="GAA0941145.1"/>
    </source>
</evidence>
<proteinExistence type="predicted"/>